<dbReference type="AlphaFoldDB" id="A0A8J5JTG9"/>
<evidence type="ECO:0000256" key="5">
    <source>
        <dbReference type="ARBA" id="ARBA00022771"/>
    </source>
</evidence>
<dbReference type="InterPro" id="IPR052097">
    <property type="entry name" value="SET-MYND_domain_protein"/>
</dbReference>
<evidence type="ECO:0000256" key="7">
    <source>
        <dbReference type="PROSITE-ProRule" id="PRU00134"/>
    </source>
</evidence>
<dbReference type="GO" id="GO:0008168">
    <property type="term" value="F:methyltransferase activity"/>
    <property type="evidence" value="ECO:0007669"/>
    <property type="project" value="UniProtKB-KW"/>
</dbReference>
<evidence type="ECO:0000256" key="8">
    <source>
        <dbReference type="SAM" id="MobiDB-lite"/>
    </source>
</evidence>
<accession>A0A8J5JTG9</accession>
<evidence type="ECO:0000256" key="6">
    <source>
        <dbReference type="ARBA" id="ARBA00022833"/>
    </source>
</evidence>
<keyword evidence="2" id="KW-0808">Transferase</keyword>
<evidence type="ECO:0000313" key="11">
    <source>
        <dbReference type="Proteomes" id="UP000747542"/>
    </source>
</evidence>
<gene>
    <name evidence="10" type="primary">Smyd4-L3</name>
    <name evidence="10" type="ORF">Hamer_G006282</name>
</gene>
<dbReference type="GO" id="GO:0005737">
    <property type="term" value="C:cytoplasm"/>
    <property type="evidence" value="ECO:0007669"/>
    <property type="project" value="TreeGrafter"/>
</dbReference>
<name>A0A8J5JTG9_HOMAM</name>
<keyword evidence="4" id="KW-0479">Metal-binding</keyword>
<dbReference type="PANTHER" id="PTHR46165:SF2">
    <property type="entry name" value="SET AND MYND DOMAIN-CONTAINING PROTEIN 4"/>
    <property type="match status" value="1"/>
</dbReference>
<proteinExistence type="predicted"/>
<dbReference type="GO" id="GO:0005634">
    <property type="term" value="C:nucleus"/>
    <property type="evidence" value="ECO:0007669"/>
    <property type="project" value="TreeGrafter"/>
</dbReference>
<feature type="compositionally biased region" description="Low complexity" evidence="8">
    <location>
        <begin position="44"/>
        <end position="59"/>
    </location>
</feature>
<dbReference type="GO" id="GO:0032259">
    <property type="term" value="P:methylation"/>
    <property type="evidence" value="ECO:0007669"/>
    <property type="project" value="UniProtKB-KW"/>
</dbReference>
<dbReference type="GO" id="GO:0042826">
    <property type="term" value="F:histone deacetylase binding"/>
    <property type="evidence" value="ECO:0007669"/>
    <property type="project" value="TreeGrafter"/>
</dbReference>
<evidence type="ECO:0000259" key="9">
    <source>
        <dbReference type="PROSITE" id="PS50865"/>
    </source>
</evidence>
<dbReference type="PANTHER" id="PTHR46165">
    <property type="entry name" value="SET AND MYND DOMAIN-CONTAINING PROTEIN 4"/>
    <property type="match status" value="1"/>
</dbReference>
<feature type="domain" description="MYND-type" evidence="9">
    <location>
        <begin position="341"/>
        <end position="380"/>
    </location>
</feature>
<evidence type="ECO:0000256" key="2">
    <source>
        <dbReference type="ARBA" id="ARBA00022679"/>
    </source>
</evidence>
<keyword evidence="11" id="KW-1185">Reference proteome</keyword>
<keyword evidence="5 7" id="KW-0863">Zinc-finger</keyword>
<dbReference type="GO" id="GO:0008270">
    <property type="term" value="F:zinc ion binding"/>
    <property type="evidence" value="ECO:0007669"/>
    <property type="project" value="UniProtKB-KW"/>
</dbReference>
<feature type="non-terminal residue" evidence="10">
    <location>
        <position position="452"/>
    </location>
</feature>
<comment type="caution">
    <text evidence="10">The sequence shown here is derived from an EMBL/GenBank/DDBJ whole genome shotgun (WGS) entry which is preliminary data.</text>
</comment>
<dbReference type="InterPro" id="IPR046341">
    <property type="entry name" value="SET_dom_sf"/>
</dbReference>
<dbReference type="SUPFAM" id="SSF144232">
    <property type="entry name" value="HIT/MYND zinc finger-like"/>
    <property type="match status" value="1"/>
</dbReference>
<reference evidence="10" key="1">
    <citation type="journal article" date="2021" name="Sci. Adv.">
        <title>The American lobster genome reveals insights on longevity, neural, and immune adaptations.</title>
        <authorList>
            <person name="Polinski J.M."/>
            <person name="Zimin A.V."/>
            <person name="Clark K.F."/>
            <person name="Kohn A.B."/>
            <person name="Sadowski N."/>
            <person name="Timp W."/>
            <person name="Ptitsyn A."/>
            <person name="Khanna P."/>
            <person name="Romanova D.Y."/>
            <person name="Williams P."/>
            <person name="Greenwood S.J."/>
            <person name="Moroz L.L."/>
            <person name="Walt D.R."/>
            <person name="Bodnar A.G."/>
        </authorList>
    </citation>
    <scope>NUCLEOTIDE SEQUENCE</scope>
    <source>
        <strain evidence="10">GMGI-L3</strain>
    </source>
</reference>
<protein>
    <submittedName>
        <fullName evidence="10">SET and MYND domain-containing protein 4-like 3</fullName>
    </submittedName>
</protein>
<dbReference type="InterPro" id="IPR002893">
    <property type="entry name" value="Znf_MYND"/>
</dbReference>
<dbReference type="PROSITE" id="PS50865">
    <property type="entry name" value="ZF_MYND_2"/>
    <property type="match status" value="1"/>
</dbReference>
<keyword evidence="1" id="KW-0489">Methyltransferase</keyword>
<evidence type="ECO:0000256" key="3">
    <source>
        <dbReference type="ARBA" id="ARBA00022691"/>
    </source>
</evidence>
<dbReference type="Gene3D" id="6.10.140.2220">
    <property type="match status" value="1"/>
</dbReference>
<keyword evidence="3" id="KW-0949">S-adenosyl-L-methionine</keyword>
<evidence type="ECO:0000256" key="1">
    <source>
        <dbReference type="ARBA" id="ARBA00022603"/>
    </source>
</evidence>
<feature type="region of interest" description="Disordered" evidence="8">
    <location>
        <begin position="39"/>
        <end position="59"/>
    </location>
</feature>
<dbReference type="Gene3D" id="2.170.270.10">
    <property type="entry name" value="SET domain"/>
    <property type="match status" value="1"/>
</dbReference>
<dbReference type="EMBL" id="JAHLQT010034244">
    <property type="protein sequence ID" value="KAG7158904.1"/>
    <property type="molecule type" value="Genomic_DNA"/>
</dbReference>
<keyword evidence="6" id="KW-0862">Zinc</keyword>
<evidence type="ECO:0000256" key="4">
    <source>
        <dbReference type="ARBA" id="ARBA00022723"/>
    </source>
</evidence>
<dbReference type="Proteomes" id="UP000747542">
    <property type="component" value="Unassembled WGS sequence"/>
</dbReference>
<evidence type="ECO:0000313" key="10">
    <source>
        <dbReference type="EMBL" id="KAG7158904.1"/>
    </source>
</evidence>
<sequence>MDAYEEFLKKIQEGLQRTEEDAQNVLPASQCGGAQPLAARAGFQQQQQPQVPLPEVQQTQRPASPSFKVLYEDICQRIRSSGTLDDIMRDFQDLNTDLERVKYVSQLTEIKTMNLEENYSRKIEEDASNYEKVYDMLISNEASASKALEVMRKCVQKTPAQDVTTLAVRYMKRGWASLLLEQFEDAKIDAKKSLTFNCPEELLWNSFEILGYCSAREHDNKAAETYFLKSLENLRKSNTVNEVKATVTVRIMTVFKTVKAKKNKKGSKTQLGEVEVKAVVPEVSYGPHKRFPSASSALDFIITEDRGRCTIAKKDIKPGDILIVDTPYCTMMNPEHLSSHCYQCYTRCHTPVPCNSCAKVSYCSEGCRAASWSGLHHVECCVLDHLIDPGIGKMALLAYRLGLTSSPHKVYSCSSTSILILSPLTEPATVRTTLTPDPLPHIPHIIFFSFFT</sequence>
<organism evidence="10 11">
    <name type="scientific">Homarus americanus</name>
    <name type="common">American lobster</name>
    <dbReference type="NCBI Taxonomy" id="6706"/>
    <lineage>
        <taxon>Eukaryota</taxon>
        <taxon>Metazoa</taxon>
        <taxon>Ecdysozoa</taxon>
        <taxon>Arthropoda</taxon>
        <taxon>Crustacea</taxon>
        <taxon>Multicrustacea</taxon>
        <taxon>Malacostraca</taxon>
        <taxon>Eumalacostraca</taxon>
        <taxon>Eucarida</taxon>
        <taxon>Decapoda</taxon>
        <taxon>Pleocyemata</taxon>
        <taxon>Astacidea</taxon>
        <taxon>Nephropoidea</taxon>
        <taxon>Nephropidae</taxon>
        <taxon>Homarus</taxon>
    </lineage>
</organism>